<evidence type="ECO:0000259" key="4">
    <source>
        <dbReference type="PROSITE" id="PS51746"/>
    </source>
</evidence>
<evidence type="ECO:0000256" key="3">
    <source>
        <dbReference type="SAM" id="Phobius"/>
    </source>
</evidence>
<dbReference type="AlphaFoldDB" id="A0A7J6KFK5"/>
<keyword evidence="1" id="KW-0460">Magnesium</keyword>
<dbReference type="PROSITE" id="PS51746">
    <property type="entry name" value="PPM_2"/>
    <property type="match status" value="1"/>
</dbReference>
<keyword evidence="3" id="KW-1133">Transmembrane helix</keyword>
<dbReference type="SMART" id="SM00331">
    <property type="entry name" value="PP2C_SIG"/>
    <property type="match status" value="1"/>
</dbReference>
<comment type="caution">
    <text evidence="5">The sequence shown here is derived from an EMBL/GenBank/DDBJ whole genome shotgun (WGS) entry which is preliminary data.</text>
</comment>
<comment type="cofactor">
    <cofactor evidence="1">
        <name>Mn(2+)</name>
        <dbReference type="ChEBI" id="CHEBI:29035"/>
    </cofactor>
</comment>
<dbReference type="InterPro" id="IPR001932">
    <property type="entry name" value="PPM-type_phosphatase-like_dom"/>
</dbReference>
<dbReference type="InterPro" id="IPR036457">
    <property type="entry name" value="PPM-type-like_dom_sf"/>
</dbReference>
<dbReference type="PANTHER" id="PTHR12320:SF1">
    <property type="entry name" value="PROTEIN PHOSPHATASE PTC7 HOMOLOG"/>
    <property type="match status" value="1"/>
</dbReference>
<dbReference type="GO" id="GO:0046872">
    <property type="term" value="F:metal ion binding"/>
    <property type="evidence" value="ECO:0007669"/>
    <property type="project" value="UniProtKB-UniRule"/>
</dbReference>
<sequence length="630" mass="67917">MAARRHVETETRGEAASRRGVRWLRSTISSLFFSLPLLSAGLPLASLCIPPSHSRLLILCLFVSSLFLATTEVPRFPSGTSVPVYGVSSASPLCPSFALRSAPSSFLSFPSARSLRALRHRRGPQFFTMAAFSATAAPVASAPGGFFYRARSTLKHWSFISECRGASVSSSFLAPPLLRVSRKTEFPSSFSSGAFSALPHGPVGGRDTPHLPGVRTPELRVTRRQAVRSCAQPNFVAHLSAAALREGARSTRGLLPSRLPASSVVARHCAGGTEASAPGCLDTRGGCMQRASQALQKRFLFFDSCRVQVPHPAKKEKGGEDAAACSDRFLVVADGVGGWESSGIDAGLYARELVHRLRLLFEECMRDRQRGRSAPVSSASPSSCSASSESPVSPSSPLSPPASPRECGAQSCESGEFQQRDGEQTTETQETSASEEAEEEHAPDPVKLLKTAYLSTRAIGSTTCCLVLLDSLRRRVLAANLGDSGFFLYRPSEDRVVARSAFQCHDFNFPLQLGTGSSDMPEHAHVLDLPVAEGDILFLATDGVWDNLYDDQILAVLRNQPDVRKAAAEIAELAFKYSQNPRWASPFSTKEREVLGLTRRHLGGKPDDISVVLAAVVRKKRQCAPSDETD</sequence>
<feature type="compositionally biased region" description="Low complexity" evidence="2">
    <location>
        <begin position="373"/>
        <end position="396"/>
    </location>
</feature>
<evidence type="ECO:0000256" key="2">
    <source>
        <dbReference type="SAM" id="MobiDB-lite"/>
    </source>
</evidence>
<dbReference type="EC" id="3.1.3.16" evidence="1"/>
<comment type="cofactor">
    <cofactor evidence="1">
        <name>Mg(2+)</name>
        <dbReference type="ChEBI" id="CHEBI:18420"/>
    </cofactor>
</comment>
<evidence type="ECO:0000256" key="1">
    <source>
        <dbReference type="RuleBase" id="RU366020"/>
    </source>
</evidence>
<protein>
    <recommendedName>
        <fullName evidence="1">Protein phosphatase</fullName>
        <ecNumber evidence="1">3.1.3.16</ecNumber>
    </recommendedName>
</protein>
<feature type="region of interest" description="Disordered" evidence="2">
    <location>
        <begin position="371"/>
        <end position="444"/>
    </location>
</feature>
<keyword evidence="1" id="KW-0479">Metal-binding</keyword>
<gene>
    <name evidence="5" type="ORF">TGRH88_003950</name>
</gene>
<keyword evidence="6" id="KW-1185">Reference proteome</keyword>
<organism evidence="5 6">
    <name type="scientific">Toxoplasma gondii</name>
    <dbReference type="NCBI Taxonomy" id="5811"/>
    <lineage>
        <taxon>Eukaryota</taxon>
        <taxon>Sar</taxon>
        <taxon>Alveolata</taxon>
        <taxon>Apicomplexa</taxon>
        <taxon>Conoidasida</taxon>
        <taxon>Coccidia</taxon>
        <taxon>Eucoccidiorida</taxon>
        <taxon>Eimeriorina</taxon>
        <taxon>Sarcocystidae</taxon>
        <taxon>Toxoplasma</taxon>
    </lineage>
</organism>
<dbReference type="VEuPathDB" id="ToxoDB:TGME49_254410"/>
<name>A0A7J6KFK5_TOXGO</name>
<dbReference type="Pfam" id="PF07228">
    <property type="entry name" value="SpoIIE"/>
    <property type="match status" value="1"/>
</dbReference>
<evidence type="ECO:0000313" key="6">
    <source>
        <dbReference type="Proteomes" id="UP000557509"/>
    </source>
</evidence>
<feature type="domain" description="PPM-type phosphatase" evidence="4">
    <location>
        <begin position="306"/>
        <end position="616"/>
    </location>
</feature>
<dbReference type="PANTHER" id="PTHR12320">
    <property type="entry name" value="PROTEIN PHOSPHATASE 2C"/>
    <property type="match status" value="1"/>
</dbReference>
<accession>A0A7J6KFK5</accession>
<keyword evidence="3" id="KW-0472">Membrane</keyword>
<dbReference type="Gene3D" id="3.60.40.10">
    <property type="entry name" value="PPM-type phosphatase domain"/>
    <property type="match status" value="1"/>
</dbReference>
<comment type="catalytic activity">
    <reaction evidence="1">
        <text>O-phospho-L-threonyl-[protein] + H2O = L-threonyl-[protein] + phosphate</text>
        <dbReference type="Rhea" id="RHEA:47004"/>
        <dbReference type="Rhea" id="RHEA-COMP:11060"/>
        <dbReference type="Rhea" id="RHEA-COMP:11605"/>
        <dbReference type="ChEBI" id="CHEBI:15377"/>
        <dbReference type="ChEBI" id="CHEBI:30013"/>
        <dbReference type="ChEBI" id="CHEBI:43474"/>
        <dbReference type="ChEBI" id="CHEBI:61977"/>
        <dbReference type="EC" id="3.1.3.16"/>
    </reaction>
</comment>
<proteinExistence type="inferred from homology"/>
<comment type="similarity">
    <text evidence="1">Belongs to the PP2C family.</text>
</comment>
<feature type="transmembrane region" description="Helical" evidence="3">
    <location>
        <begin position="127"/>
        <end position="148"/>
    </location>
</feature>
<evidence type="ECO:0000313" key="5">
    <source>
        <dbReference type="EMBL" id="KAF4645291.1"/>
    </source>
</evidence>
<dbReference type="Proteomes" id="UP000557509">
    <property type="component" value="Unassembled WGS sequence"/>
</dbReference>
<keyword evidence="1" id="KW-0904">Protein phosphatase</keyword>
<dbReference type="SUPFAM" id="SSF81606">
    <property type="entry name" value="PP2C-like"/>
    <property type="match status" value="1"/>
</dbReference>
<dbReference type="GO" id="GO:0004722">
    <property type="term" value="F:protein serine/threonine phosphatase activity"/>
    <property type="evidence" value="ECO:0007669"/>
    <property type="project" value="UniProtKB-EC"/>
</dbReference>
<dbReference type="SMART" id="SM00332">
    <property type="entry name" value="PP2Cc"/>
    <property type="match status" value="1"/>
</dbReference>
<keyword evidence="3" id="KW-0812">Transmembrane</keyword>
<dbReference type="EMBL" id="JAAUHK010000188">
    <property type="protein sequence ID" value="KAF4645291.1"/>
    <property type="molecule type" value="Genomic_DNA"/>
</dbReference>
<keyword evidence="1" id="KW-0378">Hydrolase</keyword>
<keyword evidence="1" id="KW-0464">Manganese</keyword>
<reference evidence="5 6" key="1">
    <citation type="submission" date="2020-03" db="EMBL/GenBank/DDBJ databases">
        <title>Genome sequence of Toxoplasma gondii RH-88 strain.</title>
        <authorList>
            <person name="Lorenzi H.A."/>
            <person name="Venepally P."/>
            <person name="Rozenberg A."/>
            <person name="Sibley D."/>
        </authorList>
    </citation>
    <scope>NUCLEOTIDE SEQUENCE [LARGE SCALE GENOMIC DNA]</scope>
    <source>
        <strain evidence="5 6">RH-88</strain>
    </source>
</reference>
<dbReference type="InterPro" id="IPR039123">
    <property type="entry name" value="PPTC7"/>
</dbReference>
<comment type="catalytic activity">
    <reaction evidence="1">
        <text>O-phospho-L-seryl-[protein] + H2O = L-seryl-[protein] + phosphate</text>
        <dbReference type="Rhea" id="RHEA:20629"/>
        <dbReference type="Rhea" id="RHEA-COMP:9863"/>
        <dbReference type="Rhea" id="RHEA-COMP:11604"/>
        <dbReference type="ChEBI" id="CHEBI:15377"/>
        <dbReference type="ChEBI" id="CHEBI:29999"/>
        <dbReference type="ChEBI" id="CHEBI:43474"/>
        <dbReference type="ChEBI" id="CHEBI:83421"/>
        <dbReference type="EC" id="3.1.3.16"/>
    </reaction>
</comment>